<feature type="non-terminal residue" evidence="2">
    <location>
        <position position="1"/>
    </location>
</feature>
<protein>
    <submittedName>
        <fullName evidence="2">Uncharacterized protein</fullName>
    </submittedName>
</protein>
<gene>
    <name evidence="2" type="ORF">DFH07DRAFT_723987</name>
</gene>
<sequence>GASAHGEASSHGSDSDSESHGAGGGELEEPISTVTISTRRGSLTAKSYNHGGGAPLNITSGPFLNRTEGGGNRAQVFSGWQYGSGYPGISQPGVVGRDLPFYFWPVVWSNVTNSSSYLHNTSEYGTPNDTNRPGGPLFAATFKSNGSAGNIFRLLADNATVNALVQNIGVNCSSYNISSTSAAFDPANNPQPEEVIAYYRASSAALSLDGYNNTAVFSPVNAIAVPLLGDIDNPFTVCLNMTIQAAIPLV</sequence>
<comment type="caution">
    <text evidence="2">The sequence shown here is derived from an EMBL/GenBank/DDBJ whole genome shotgun (WGS) entry which is preliminary data.</text>
</comment>
<dbReference type="Proteomes" id="UP001215280">
    <property type="component" value="Unassembled WGS sequence"/>
</dbReference>
<evidence type="ECO:0000313" key="2">
    <source>
        <dbReference type="EMBL" id="KAJ7754636.1"/>
    </source>
</evidence>
<accession>A0AAD7NC63</accession>
<proteinExistence type="predicted"/>
<organism evidence="2 3">
    <name type="scientific">Mycena maculata</name>
    <dbReference type="NCBI Taxonomy" id="230809"/>
    <lineage>
        <taxon>Eukaryota</taxon>
        <taxon>Fungi</taxon>
        <taxon>Dikarya</taxon>
        <taxon>Basidiomycota</taxon>
        <taxon>Agaricomycotina</taxon>
        <taxon>Agaricomycetes</taxon>
        <taxon>Agaricomycetidae</taxon>
        <taxon>Agaricales</taxon>
        <taxon>Marasmiineae</taxon>
        <taxon>Mycenaceae</taxon>
        <taxon>Mycena</taxon>
    </lineage>
</organism>
<name>A0AAD7NC63_9AGAR</name>
<dbReference type="AlphaFoldDB" id="A0AAD7NC63"/>
<feature type="non-terminal residue" evidence="2">
    <location>
        <position position="250"/>
    </location>
</feature>
<reference evidence="2" key="1">
    <citation type="submission" date="2023-03" db="EMBL/GenBank/DDBJ databases">
        <title>Massive genome expansion in bonnet fungi (Mycena s.s.) driven by repeated elements and novel gene families across ecological guilds.</title>
        <authorList>
            <consortium name="Lawrence Berkeley National Laboratory"/>
            <person name="Harder C.B."/>
            <person name="Miyauchi S."/>
            <person name="Viragh M."/>
            <person name="Kuo A."/>
            <person name="Thoen E."/>
            <person name="Andreopoulos B."/>
            <person name="Lu D."/>
            <person name="Skrede I."/>
            <person name="Drula E."/>
            <person name="Henrissat B."/>
            <person name="Morin E."/>
            <person name="Kohler A."/>
            <person name="Barry K."/>
            <person name="LaButti K."/>
            <person name="Morin E."/>
            <person name="Salamov A."/>
            <person name="Lipzen A."/>
            <person name="Mereny Z."/>
            <person name="Hegedus B."/>
            <person name="Baldrian P."/>
            <person name="Stursova M."/>
            <person name="Weitz H."/>
            <person name="Taylor A."/>
            <person name="Grigoriev I.V."/>
            <person name="Nagy L.G."/>
            <person name="Martin F."/>
            <person name="Kauserud H."/>
        </authorList>
    </citation>
    <scope>NUCLEOTIDE SEQUENCE</scope>
    <source>
        <strain evidence="2">CBHHK188m</strain>
    </source>
</reference>
<evidence type="ECO:0000256" key="1">
    <source>
        <dbReference type="SAM" id="MobiDB-lite"/>
    </source>
</evidence>
<dbReference type="EMBL" id="JARJLG010000066">
    <property type="protein sequence ID" value="KAJ7754636.1"/>
    <property type="molecule type" value="Genomic_DNA"/>
</dbReference>
<feature type="compositionally biased region" description="Low complexity" evidence="1">
    <location>
        <begin position="1"/>
        <end position="12"/>
    </location>
</feature>
<feature type="region of interest" description="Disordered" evidence="1">
    <location>
        <begin position="1"/>
        <end position="34"/>
    </location>
</feature>
<keyword evidence="3" id="KW-1185">Reference proteome</keyword>
<evidence type="ECO:0000313" key="3">
    <source>
        <dbReference type="Proteomes" id="UP001215280"/>
    </source>
</evidence>